<dbReference type="Pfam" id="PF02423">
    <property type="entry name" value="OCD_Mu_crystall"/>
    <property type="match status" value="1"/>
</dbReference>
<dbReference type="Proteomes" id="UP000201613">
    <property type="component" value="Unassembled WGS sequence"/>
</dbReference>
<dbReference type="PANTHER" id="PTHR13812:SF19">
    <property type="entry name" value="KETIMINE REDUCTASE MU-CRYSTALLIN"/>
    <property type="match status" value="1"/>
</dbReference>
<sequence>MQLVTAVDVHALLDYPFLIDALRVAHREAPPEGQHLIGTEPGGGTNLFVTLLGWKKDAAIVVKMVGVFAGNLKLSPPQASVQGLVAVFDAGTGTPRLVADGEAMTFRKTAADSGLGAAFLARDDAETLLVVGAGGLAPHVLAAHRAARPSIRRVLIWNRTHERADALAAATCEPGLQVHAVTDLDAAVPEADIISCVTMARAPLVKGALLKPGAHLDLVGAYLPDMREADDDAFRRGSVFVDTRNGMEGSGEISAPVAAGVIGWNAVRADFYDLASGRHPGRTSADEITVCKNVGGGHLDLFTAEALMQALERRG</sequence>
<dbReference type="InterPro" id="IPR036291">
    <property type="entry name" value="NAD(P)-bd_dom_sf"/>
</dbReference>
<dbReference type="GO" id="GO:0016491">
    <property type="term" value="F:oxidoreductase activity"/>
    <property type="evidence" value="ECO:0007669"/>
    <property type="project" value="UniProtKB-ARBA"/>
</dbReference>
<evidence type="ECO:0000313" key="3">
    <source>
        <dbReference type="Proteomes" id="UP000201613"/>
    </source>
</evidence>
<proteinExistence type="inferred from homology"/>
<reference evidence="2 3" key="1">
    <citation type="submission" date="2017-05" db="EMBL/GenBank/DDBJ databases">
        <authorList>
            <person name="Song R."/>
            <person name="Chenine A.L."/>
            <person name="Ruprecht R.M."/>
        </authorList>
    </citation>
    <scope>NUCLEOTIDE SEQUENCE [LARGE SCALE GENOMIC DNA]</scope>
    <source>
        <strain evidence="2 3">CECT 8899</strain>
    </source>
</reference>
<evidence type="ECO:0000256" key="1">
    <source>
        <dbReference type="ARBA" id="ARBA00008903"/>
    </source>
</evidence>
<dbReference type="RefSeq" id="WP_093994002.1">
    <property type="nucleotide sequence ID" value="NZ_FXZK01000013.1"/>
</dbReference>
<dbReference type="Gene3D" id="3.30.1780.10">
    <property type="entry name" value="ornithine cyclodeaminase, domain 1"/>
    <property type="match status" value="1"/>
</dbReference>
<dbReference type="AlphaFoldDB" id="A0A238LJD6"/>
<protein>
    <submittedName>
        <fullName evidence="2">Ornithine cyclodeaminase</fullName>
    </submittedName>
</protein>
<name>A0A238LJD6_9RHOB</name>
<comment type="similarity">
    <text evidence="1">Belongs to the ornithine cyclodeaminase/mu-crystallin family.</text>
</comment>
<dbReference type="GO" id="GO:0005737">
    <property type="term" value="C:cytoplasm"/>
    <property type="evidence" value="ECO:0007669"/>
    <property type="project" value="TreeGrafter"/>
</dbReference>
<dbReference type="PANTHER" id="PTHR13812">
    <property type="entry name" value="KETIMINE REDUCTASE MU-CRYSTALLIN"/>
    <property type="match status" value="1"/>
</dbReference>
<dbReference type="OrthoDB" id="9785971at2"/>
<dbReference type="PIRSF" id="PIRSF001439">
    <property type="entry name" value="CryM"/>
    <property type="match status" value="1"/>
</dbReference>
<evidence type="ECO:0000313" key="2">
    <source>
        <dbReference type="EMBL" id="SMY09827.1"/>
    </source>
</evidence>
<dbReference type="GO" id="GO:0019752">
    <property type="term" value="P:carboxylic acid metabolic process"/>
    <property type="evidence" value="ECO:0007669"/>
    <property type="project" value="UniProtKB-ARBA"/>
</dbReference>
<dbReference type="EMBL" id="FXZK01000013">
    <property type="protein sequence ID" value="SMY09827.1"/>
    <property type="molecule type" value="Genomic_DNA"/>
</dbReference>
<organism evidence="2 3">
    <name type="scientific">Flavimaricola marinus</name>
    <dbReference type="NCBI Taxonomy" id="1819565"/>
    <lineage>
        <taxon>Bacteria</taxon>
        <taxon>Pseudomonadati</taxon>
        <taxon>Pseudomonadota</taxon>
        <taxon>Alphaproteobacteria</taxon>
        <taxon>Rhodobacterales</taxon>
        <taxon>Paracoccaceae</taxon>
        <taxon>Flavimaricola</taxon>
    </lineage>
</organism>
<dbReference type="InterPro" id="IPR003462">
    <property type="entry name" value="ODC_Mu_crystall"/>
</dbReference>
<dbReference type="FunFam" id="3.40.50.720:FF:000311">
    <property type="entry name" value="Ornithine cyclodeaminase"/>
    <property type="match status" value="1"/>
</dbReference>
<dbReference type="SUPFAM" id="SSF51735">
    <property type="entry name" value="NAD(P)-binding Rossmann-fold domains"/>
    <property type="match status" value="1"/>
</dbReference>
<dbReference type="InterPro" id="IPR023401">
    <property type="entry name" value="ODC_N"/>
</dbReference>
<accession>A0A238LJD6</accession>
<keyword evidence="3" id="KW-1185">Reference proteome</keyword>
<dbReference type="Gene3D" id="3.40.50.720">
    <property type="entry name" value="NAD(P)-binding Rossmann-like Domain"/>
    <property type="match status" value="1"/>
</dbReference>
<gene>
    <name evidence="2" type="ORF">LOM8899_03999</name>
</gene>